<dbReference type="PANTHER" id="PTHR33938:SF15">
    <property type="entry name" value="FERULOYL ESTERASE B-RELATED"/>
    <property type="match status" value="1"/>
</dbReference>
<keyword evidence="3" id="KW-0858">Xylan degradation</keyword>
<dbReference type="EMBL" id="ML978067">
    <property type="protein sequence ID" value="KAF2019236.1"/>
    <property type="molecule type" value="Genomic_DNA"/>
</dbReference>
<keyword evidence="5" id="KW-0732">Signal</keyword>
<keyword evidence="8" id="KW-1015">Disulfide bond</keyword>
<reference evidence="11" key="1">
    <citation type="journal article" date="2020" name="Stud. Mycol.">
        <title>101 Dothideomycetes genomes: a test case for predicting lifestyles and emergence of pathogens.</title>
        <authorList>
            <person name="Haridas S."/>
            <person name="Albert R."/>
            <person name="Binder M."/>
            <person name="Bloem J."/>
            <person name="Labutti K."/>
            <person name="Salamov A."/>
            <person name="Andreopoulos B."/>
            <person name="Baker S."/>
            <person name="Barry K."/>
            <person name="Bills G."/>
            <person name="Bluhm B."/>
            <person name="Cannon C."/>
            <person name="Castanera R."/>
            <person name="Culley D."/>
            <person name="Daum C."/>
            <person name="Ezra D."/>
            <person name="Gonzalez J."/>
            <person name="Henrissat B."/>
            <person name="Kuo A."/>
            <person name="Liang C."/>
            <person name="Lipzen A."/>
            <person name="Lutzoni F."/>
            <person name="Magnuson J."/>
            <person name="Mondo S."/>
            <person name="Nolan M."/>
            <person name="Ohm R."/>
            <person name="Pangilinan J."/>
            <person name="Park H.-J."/>
            <person name="Ramirez L."/>
            <person name="Alfaro M."/>
            <person name="Sun H."/>
            <person name="Tritt A."/>
            <person name="Yoshinaga Y."/>
            <person name="Zwiers L.-H."/>
            <person name="Turgeon B."/>
            <person name="Goodwin S."/>
            <person name="Spatafora J."/>
            <person name="Crous P."/>
            <person name="Grigoriev I."/>
        </authorList>
    </citation>
    <scope>NUCLEOTIDE SEQUENCE</scope>
    <source>
        <strain evidence="11">CBS 175.79</strain>
    </source>
</reference>
<evidence type="ECO:0000256" key="1">
    <source>
        <dbReference type="ARBA" id="ARBA00006249"/>
    </source>
</evidence>
<keyword evidence="7" id="KW-0106">Calcium</keyword>
<keyword evidence="3" id="KW-0119">Carbohydrate metabolism</keyword>
<dbReference type="GO" id="GO:0030600">
    <property type="term" value="F:feruloyl esterase activity"/>
    <property type="evidence" value="ECO:0007669"/>
    <property type="project" value="UniProtKB-EC"/>
</dbReference>
<gene>
    <name evidence="11" type="ORF">BU24DRAFT_386068</name>
</gene>
<protein>
    <recommendedName>
        <fullName evidence="10">Carboxylic ester hydrolase</fullName>
        <ecNumber evidence="10">3.1.1.-</ecNumber>
    </recommendedName>
</protein>
<dbReference type="AlphaFoldDB" id="A0A6A5Y1X2"/>
<keyword evidence="2" id="KW-0719">Serine esterase</keyword>
<keyword evidence="3" id="KW-0624">Polysaccharide degradation</keyword>
<dbReference type="GeneID" id="54282300"/>
<dbReference type="Pfam" id="PF07519">
    <property type="entry name" value="Tannase"/>
    <property type="match status" value="1"/>
</dbReference>
<dbReference type="SUPFAM" id="SSF53474">
    <property type="entry name" value="alpha/beta-Hydrolases"/>
    <property type="match status" value="1"/>
</dbReference>
<accession>A0A6A5Y1X2</accession>
<comment type="similarity">
    <text evidence="1 10">Belongs to the tannase family.</text>
</comment>
<evidence type="ECO:0000313" key="12">
    <source>
        <dbReference type="Proteomes" id="UP000799778"/>
    </source>
</evidence>
<dbReference type="OrthoDB" id="3039123at2759"/>
<evidence type="ECO:0000256" key="4">
    <source>
        <dbReference type="ARBA" id="ARBA00022723"/>
    </source>
</evidence>
<dbReference type="EC" id="3.1.1.-" evidence="10"/>
<dbReference type="InterPro" id="IPR029058">
    <property type="entry name" value="AB_hydrolase_fold"/>
</dbReference>
<evidence type="ECO:0000256" key="5">
    <source>
        <dbReference type="ARBA" id="ARBA00022729"/>
    </source>
</evidence>
<keyword evidence="4" id="KW-0479">Metal-binding</keyword>
<evidence type="ECO:0000256" key="8">
    <source>
        <dbReference type="ARBA" id="ARBA00023157"/>
    </source>
</evidence>
<proteinExistence type="inferred from homology"/>
<keyword evidence="6 10" id="KW-0378">Hydrolase</keyword>
<dbReference type="Gene3D" id="3.40.50.1820">
    <property type="entry name" value="alpha/beta hydrolase"/>
    <property type="match status" value="1"/>
</dbReference>
<evidence type="ECO:0000256" key="7">
    <source>
        <dbReference type="ARBA" id="ARBA00022837"/>
    </source>
</evidence>
<evidence type="ECO:0000256" key="10">
    <source>
        <dbReference type="RuleBase" id="RU361238"/>
    </source>
</evidence>
<evidence type="ECO:0000256" key="2">
    <source>
        <dbReference type="ARBA" id="ARBA00022487"/>
    </source>
</evidence>
<keyword evidence="12" id="KW-1185">Reference proteome</keyword>
<name>A0A6A5Y1X2_9PLEO</name>
<evidence type="ECO:0000256" key="9">
    <source>
        <dbReference type="ARBA" id="ARBA00034075"/>
    </source>
</evidence>
<dbReference type="RefSeq" id="XP_033387575.1">
    <property type="nucleotide sequence ID" value="XM_033524903.1"/>
</dbReference>
<dbReference type="PANTHER" id="PTHR33938">
    <property type="entry name" value="FERULOYL ESTERASE B-RELATED"/>
    <property type="match status" value="1"/>
</dbReference>
<dbReference type="GO" id="GO:0046872">
    <property type="term" value="F:metal ion binding"/>
    <property type="evidence" value="ECO:0007669"/>
    <property type="project" value="UniProtKB-KW"/>
</dbReference>
<evidence type="ECO:0000256" key="3">
    <source>
        <dbReference type="ARBA" id="ARBA00022651"/>
    </source>
</evidence>
<organism evidence="11 12">
    <name type="scientific">Aaosphaeria arxii CBS 175.79</name>
    <dbReference type="NCBI Taxonomy" id="1450172"/>
    <lineage>
        <taxon>Eukaryota</taxon>
        <taxon>Fungi</taxon>
        <taxon>Dikarya</taxon>
        <taxon>Ascomycota</taxon>
        <taxon>Pezizomycotina</taxon>
        <taxon>Dothideomycetes</taxon>
        <taxon>Pleosporomycetidae</taxon>
        <taxon>Pleosporales</taxon>
        <taxon>Pleosporales incertae sedis</taxon>
        <taxon>Aaosphaeria</taxon>
    </lineage>
</organism>
<dbReference type="Proteomes" id="UP000799778">
    <property type="component" value="Unassembled WGS sequence"/>
</dbReference>
<comment type="catalytic activity">
    <reaction evidence="9">
        <text>feruloyl-polysaccharide + H2O = ferulate + polysaccharide.</text>
        <dbReference type="EC" id="3.1.1.73"/>
    </reaction>
</comment>
<evidence type="ECO:0000256" key="6">
    <source>
        <dbReference type="ARBA" id="ARBA00022801"/>
    </source>
</evidence>
<evidence type="ECO:0000313" key="11">
    <source>
        <dbReference type="EMBL" id="KAF2019236.1"/>
    </source>
</evidence>
<dbReference type="GO" id="GO:0045493">
    <property type="term" value="P:xylan catabolic process"/>
    <property type="evidence" value="ECO:0007669"/>
    <property type="project" value="UniProtKB-KW"/>
</dbReference>
<dbReference type="InterPro" id="IPR011118">
    <property type="entry name" value="Tannase/feruloyl_esterase"/>
</dbReference>
<sequence length="524" mass="56759">MTTNTTLCNASLLPLPTVPNATILSLTSNLVQNYTASSPPFTNPNHGPIAPVQVSFCNITIHHAHTSHPTESIETQIWLPTSWNGRIQAVGGGGYIAGLFDYMFIAMDAALAEGYAAYSTNAGIYSTDINGGDAHKWFLPPPSPPSSSGPNYHALEDFAYRSLGDMTTLGAQIVRSYYGRNAAYAYFSGCSNGGRQAIQLATRWPDAYDGIAACAPGLFWDEQVEYLWGHALMVESGAAPFPCELDALTKLAIEACDMLDGVQDGVLQDPGSCTFDPWNVLGHIVNCSDASGNHTTTISETAVRIADGVWNDNHRPSGLTYRQHSAGYESSLQFAGHTSCTNGTCFPDPNPLTLNWLRTFVIKDPKWSPANLTMRELEVLRKQSVDEFAGIIGNKYDLSAFAKRGGKMITYQGTADPAVPYKNSILFYTRASALSPPDVPIENYYRLFLAPGLGHGVGGKGAYPHETFHALVDWVENGKAPERLEASSMADEEGKVLERVLCAWPSRSVFKDGSWGCEGGEMEL</sequence>